<proteinExistence type="predicted"/>
<gene>
    <name evidence="2" type="primary">LOC114343805</name>
</gene>
<dbReference type="AlphaFoldDB" id="A0A6P7GWK8"/>
<name>A0A6P7GWK8_DIAVI</name>
<protein>
    <submittedName>
        <fullName evidence="2">Uncharacterized protein LOC114343805</fullName>
    </submittedName>
</protein>
<evidence type="ECO:0000256" key="1">
    <source>
        <dbReference type="SAM" id="SignalP"/>
    </source>
</evidence>
<feature type="chain" id="PRO_5028174803" evidence="1">
    <location>
        <begin position="22"/>
        <end position="198"/>
    </location>
</feature>
<feature type="signal peptide" evidence="1">
    <location>
        <begin position="1"/>
        <end position="21"/>
    </location>
</feature>
<dbReference type="InParanoid" id="A0A6P7GWK8"/>
<reference evidence="2" key="1">
    <citation type="submission" date="2025-08" db="UniProtKB">
        <authorList>
            <consortium name="RefSeq"/>
        </authorList>
    </citation>
    <scope>IDENTIFICATION</scope>
</reference>
<evidence type="ECO:0000313" key="2">
    <source>
        <dbReference type="RefSeq" id="XP_028150447.1"/>
    </source>
</evidence>
<dbReference type="PROSITE" id="PS51257">
    <property type="entry name" value="PROKAR_LIPOPROTEIN"/>
    <property type="match status" value="1"/>
</dbReference>
<keyword evidence="1" id="KW-0732">Signal</keyword>
<dbReference type="RefSeq" id="XP_028150447.1">
    <property type="nucleotide sequence ID" value="XM_028294646.1"/>
</dbReference>
<accession>A0A6P7GWK8</accession>
<organism evidence="2">
    <name type="scientific">Diabrotica virgifera virgifera</name>
    <name type="common">western corn rootworm</name>
    <dbReference type="NCBI Taxonomy" id="50390"/>
    <lineage>
        <taxon>Eukaryota</taxon>
        <taxon>Metazoa</taxon>
        <taxon>Ecdysozoa</taxon>
        <taxon>Arthropoda</taxon>
        <taxon>Hexapoda</taxon>
        <taxon>Insecta</taxon>
        <taxon>Pterygota</taxon>
        <taxon>Neoptera</taxon>
        <taxon>Endopterygota</taxon>
        <taxon>Coleoptera</taxon>
        <taxon>Polyphaga</taxon>
        <taxon>Cucujiformia</taxon>
        <taxon>Chrysomeloidea</taxon>
        <taxon>Chrysomelidae</taxon>
        <taxon>Galerucinae</taxon>
        <taxon>Diabroticina</taxon>
        <taxon>Diabroticites</taxon>
        <taxon>Diabrotica</taxon>
    </lineage>
</organism>
<sequence>MTVKYSVVFLLALSCYDVNSASQDPVVYWGDFRYHMNYVGAIYHGQTVTGERVYISRTIVADEQSVSFMPGSFIFGYQYQPATLNGNHYINYAELYFLLTNDYDKLEWRPATAENFTELLNQDDFEPVQGGWIYELDTKANASLYIGAADVPKYGDFIGKIFHNYHEEDRNGVLHLDIQEEEIVIAKDDVYQVLGVRK</sequence>